<organism evidence="2 3">
    <name type="scientific">Oleiagrimonas soli</name>
    <dbReference type="NCBI Taxonomy" id="1543381"/>
    <lineage>
        <taxon>Bacteria</taxon>
        <taxon>Pseudomonadati</taxon>
        <taxon>Pseudomonadota</taxon>
        <taxon>Gammaproteobacteria</taxon>
        <taxon>Lysobacterales</taxon>
        <taxon>Rhodanobacteraceae</taxon>
        <taxon>Oleiagrimonas</taxon>
    </lineage>
</organism>
<dbReference type="InterPro" id="IPR019670">
    <property type="entry name" value="DUF2523"/>
</dbReference>
<feature type="transmembrane region" description="Helical" evidence="1">
    <location>
        <begin position="27"/>
        <end position="49"/>
    </location>
</feature>
<sequence length="106" mass="11216">MLGLIKRFLPALIALLGKMMSTKLGRWIAGALVWLGVGFATQTAFHYALTDWVADGWAGIPADLAAWLSYLNVDAAVSLILSGYVAGWAVKNGSRAVHLAARASTS</sequence>
<proteinExistence type="predicted"/>
<evidence type="ECO:0000256" key="1">
    <source>
        <dbReference type="SAM" id="Phobius"/>
    </source>
</evidence>
<dbReference type="EMBL" id="JACHET010000001">
    <property type="protein sequence ID" value="MBB6183286.1"/>
    <property type="molecule type" value="Genomic_DNA"/>
</dbReference>
<evidence type="ECO:0000313" key="3">
    <source>
        <dbReference type="Proteomes" id="UP000560000"/>
    </source>
</evidence>
<dbReference type="Proteomes" id="UP000560000">
    <property type="component" value="Unassembled WGS sequence"/>
</dbReference>
<keyword evidence="1" id="KW-0472">Membrane</keyword>
<dbReference type="AlphaFoldDB" id="A0A841KDN3"/>
<keyword evidence="1" id="KW-0812">Transmembrane</keyword>
<gene>
    <name evidence="2" type="ORF">HNQ86_000631</name>
</gene>
<evidence type="ECO:0008006" key="4">
    <source>
        <dbReference type="Google" id="ProtNLM"/>
    </source>
</evidence>
<feature type="transmembrane region" description="Helical" evidence="1">
    <location>
        <begin position="69"/>
        <end position="90"/>
    </location>
</feature>
<reference evidence="2 3" key="1">
    <citation type="submission" date="2020-08" db="EMBL/GenBank/DDBJ databases">
        <title>Genomic Encyclopedia of Type Strains, Phase IV (KMG-IV): sequencing the most valuable type-strain genomes for metagenomic binning, comparative biology and taxonomic classification.</title>
        <authorList>
            <person name="Goeker M."/>
        </authorList>
    </citation>
    <scope>NUCLEOTIDE SEQUENCE [LARGE SCALE GENOMIC DNA]</scope>
    <source>
        <strain evidence="2 3">DSM 107085</strain>
    </source>
</reference>
<keyword evidence="1" id="KW-1133">Transmembrane helix</keyword>
<accession>A0A841KDN3</accession>
<name>A0A841KDN3_9GAMM</name>
<evidence type="ECO:0000313" key="2">
    <source>
        <dbReference type="EMBL" id="MBB6183286.1"/>
    </source>
</evidence>
<dbReference type="RefSeq" id="WP_081945145.1">
    <property type="nucleotide sequence ID" value="NZ_JACHET010000001.1"/>
</dbReference>
<protein>
    <recommendedName>
        <fullName evidence="4">DUF2523 domain-containing protein</fullName>
    </recommendedName>
</protein>
<dbReference type="Pfam" id="PF10734">
    <property type="entry name" value="DUF2523"/>
    <property type="match status" value="1"/>
</dbReference>
<comment type="caution">
    <text evidence="2">The sequence shown here is derived from an EMBL/GenBank/DDBJ whole genome shotgun (WGS) entry which is preliminary data.</text>
</comment>